<dbReference type="InParanoid" id="A0A6L2Q9Z1"/>
<dbReference type="Proteomes" id="UP000502823">
    <property type="component" value="Unassembled WGS sequence"/>
</dbReference>
<feature type="non-terminal residue" evidence="1">
    <location>
        <position position="1"/>
    </location>
</feature>
<accession>A0A6L2Q9Z1</accession>
<organism evidence="1 2">
    <name type="scientific">Coptotermes formosanus</name>
    <name type="common">Formosan subterranean termite</name>
    <dbReference type="NCBI Taxonomy" id="36987"/>
    <lineage>
        <taxon>Eukaryota</taxon>
        <taxon>Metazoa</taxon>
        <taxon>Ecdysozoa</taxon>
        <taxon>Arthropoda</taxon>
        <taxon>Hexapoda</taxon>
        <taxon>Insecta</taxon>
        <taxon>Pterygota</taxon>
        <taxon>Neoptera</taxon>
        <taxon>Polyneoptera</taxon>
        <taxon>Dictyoptera</taxon>
        <taxon>Blattodea</taxon>
        <taxon>Blattoidea</taxon>
        <taxon>Termitoidae</taxon>
        <taxon>Rhinotermitidae</taxon>
        <taxon>Coptotermes</taxon>
    </lineage>
</organism>
<dbReference type="AlphaFoldDB" id="A0A6L2Q9Z1"/>
<gene>
    <name evidence="1" type="ORF">Cfor_12619</name>
</gene>
<evidence type="ECO:0000313" key="1">
    <source>
        <dbReference type="EMBL" id="GFG40810.1"/>
    </source>
</evidence>
<sequence>DFRGKCSTQQDEDPFTSKLGLKLGKKIFKCYTWSIALYGAETWAFRKVDLKYLERFKMWCCRRMEKMRWSDRVKNDEVLRRVKKDRNILNAIKKKED</sequence>
<dbReference type="EMBL" id="BLKM01002625">
    <property type="protein sequence ID" value="GFG40810.1"/>
    <property type="molecule type" value="Genomic_DNA"/>
</dbReference>
<proteinExistence type="predicted"/>
<evidence type="ECO:0000313" key="2">
    <source>
        <dbReference type="Proteomes" id="UP000502823"/>
    </source>
</evidence>
<name>A0A6L2Q9Z1_COPFO</name>
<dbReference type="OrthoDB" id="8196546at2759"/>
<protein>
    <submittedName>
        <fullName evidence="1">Uncharacterized protein</fullName>
    </submittedName>
</protein>
<reference evidence="2" key="1">
    <citation type="submission" date="2020-01" db="EMBL/GenBank/DDBJ databases">
        <title>Draft genome sequence of the Termite Coptotermes fromosanus.</title>
        <authorList>
            <person name="Itakura S."/>
            <person name="Yosikawa Y."/>
            <person name="Umezawa K."/>
        </authorList>
    </citation>
    <scope>NUCLEOTIDE SEQUENCE [LARGE SCALE GENOMIC DNA]</scope>
</reference>
<comment type="caution">
    <text evidence="1">The sequence shown here is derived from an EMBL/GenBank/DDBJ whole genome shotgun (WGS) entry which is preliminary data.</text>
</comment>
<keyword evidence="2" id="KW-1185">Reference proteome</keyword>